<dbReference type="InterPro" id="IPR001753">
    <property type="entry name" value="Enoyl-CoA_hydra/iso"/>
</dbReference>
<keyword evidence="3" id="KW-0576">Peroxisome</keyword>
<evidence type="ECO:0000256" key="4">
    <source>
        <dbReference type="ARBA" id="ARBA00023235"/>
    </source>
</evidence>
<dbReference type="OrthoDB" id="5291143at2"/>
<dbReference type="AlphaFoldDB" id="A0A4R7AYH7"/>
<dbReference type="InterPro" id="IPR051053">
    <property type="entry name" value="ECH/Chromodomain_protein"/>
</dbReference>
<dbReference type="Gene3D" id="3.90.226.10">
    <property type="entry name" value="2-enoyl-CoA Hydratase, Chain A, domain 1"/>
    <property type="match status" value="1"/>
</dbReference>
<accession>A0A4R7AYH7</accession>
<evidence type="ECO:0000313" key="5">
    <source>
        <dbReference type="EMBL" id="TDR71625.1"/>
    </source>
</evidence>
<sequence length="263" mass="27884">MNDSMIDFSCQHGIAHITLNRPAAFNALNTEGIIRLAEIASQLSHDRSLRAVIMTGAGDKAFCAGGDVATFVEQADRVGELLQAMTDPLNLAITRFMQLSAPVIAAVNGVAAGVGLSLVAMADLAIAVDGARFNTAYTQIGYTPDGGSSWLLPRLIGQRRAMELYLTNRTLSAAEASAWGLVNQVVAADALADTVDTLARRLADGPTGSFGGVKRLMLESQAQPLEVQLALEARTIIAQSQTTEGREGVRAFVEKRPARFRSA</sequence>
<evidence type="ECO:0000256" key="1">
    <source>
        <dbReference type="ARBA" id="ARBA00004275"/>
    </source>
</evidence>
<evidence type="ECO:0000256" key="2">
    <source>
        <dbReference type="ARBA" id="ARBA00005254"/>
    </source>
</evidence>
<comment type="caution">
    <text evidence="5">The sequence shown here is derived from an EMBL/GenBank/DDBJ whole genome shotgun (WGS) entry which is preliminary data.</text>
</comment>
<keyword evidence="4 5" id="KW-0413">Isomerase</keyword>
<protein>
    <submittedName>
        <fullName evidence="5">2-(1,2-epoxy-1,2-dihydrophenyl)acetyl-CoA isomerase</fullName>
    </submittedName>
</protein>
<dbReference type="InterPro" id="IPR029045">
    <property type="entry name" value="ClpP/crotonase-like_dom_sf"/>
</dbReference>
<reference evidence="5 6" key="1">
    <citation type="submission" date="2019-03" db="EMBL/GenBank/DDBJ databases">
        <title>Genomic Encyclopedia of Type Strains, Phase III (KMG-III): the genomes of soil and plant-associated and newly described type strains.</title>
        <authorList>
            <person name="Whitman W."/>
        </authorList>
    </citation>
    <scope>NUCLEOTIDE SEQUENCE [LARGE SCALE GENOMIC DNA]</scope>
    <source>
        <strain evidence="5 6">CECT 8976</strain>
    </source>
</reference>
<dbReference type="Gene3D" id="1.10.12.10">
    <property type="entry name" value="Lyase 2-enoyl-coa Hydratase, Chain A, domain 2"/>
    <property type="match status" value="1"/>
</dbReference>
<organism evidence="5 6">
    <name type="scientific">Paludibacterium purpuratum</name>
    <dbReference type="NCBI Taxonomy" id="1144873"/>
    <lineage>
        <taxon>Bacteria</taxon>
        <taxon>Pseudomonadati</taxon>
        <taxon>Pseudomonadota</taxon>
        <taxon>Betaproteobacteria</taxon>
        <taxon>Neisseriales</taxon>
        <taxon>Chromobacteriaceae</taxon>
        <taxon>Paludibacterium</taxon>
    </lineage>
</organism>
<gene>
    <name evidence="5" type="ORF">DFP86_11836</name>
</gene>
<evidence type="ECO:0000313" key="6">
    <source>
        <dbReference type="Proteomes" id="UP000295611"/>
    </source>
</evidence>
<name>A0A4R7AYH7_9NEIS</name>
<proteinExistence type="inferred from homology"/>
<dbReference type="Proteomes" id="UP000295611">
    <property type="component" value="Unassembled WGS sequence"/>
</dbReference>
<evidence type="ECO:0000256" key="3">
    <source>
        <dbReference type="ARBA" id="ARBA00023140"/>
    </source>
</evidence>
<dbReference type="PANTHER" id="PTHR43684">
    <property type="match status" value="1"/>
</dbReference>
<keyword evidence="6" id="KW-1185">Reference proteome</keyword>
<dbReference type="EMBL" id="SNZP01000018">
    <property type="protein sequence ID" value="TDR71625.1"/>
    <property type="molecule type" value="Genomic_DNA"/>
</dbReference>
<comment type="subcellular location">
    <subcellularLocation>
        <location evidence="1">Peroxisome</location>
    </subcellularLocation>
</comment>
<dbReference type="InterPro" id="IPR014748">
    <property type="entry name" value="Enoyl-CoA_hydra_C"/>
</dbReference>
<dbReference type="CDD" id="cd06558">
    <property type="entry name" value="crotonase-like"/>
    <property type="match status" value="1"/>
</dbReference>
<dbReference type="SUPFAM" id="SSF52096">
    <property type="entry name" value="ClpP/crotonase"/>
    <property type="match status" value="1"/>
</dbReference>
<dbReference type="PANTHER" id="PTHR43684:SF1">
    <property type="entry name" value="ENOYL-COA DELTA ISOMERASE 2"/>
    <property type="match status" value="1"/>
</dbReference>
<dbReference type="RefSeq" id="WP_133683807.1">
    <property type="nucleotide sequence ID" value="NZ_SNZP01000018.1"/>
</dbReference>
<comment type="similarity">
    <text evidence="2">Belongs to the enoyl-CoA hydratase/isomerase family.</text>
</comment>
<dbReference type="Pfam" id="PF00378">
    <property type="entry name" value="ECH_1"/>
    <property type="match status" value="1"/>
</dbReference>
<dbReference type="GO" id="GO:0004165">
    <property type="term" value="F:delta(3)-delta(2)-enoyl-CoA isomerase activity"/>
    <property type="evidence" value="ECO:0007669"/>
    <property type="project" value="UniProtKB-ARBA"/>
</dbReference>